<keyword evidence="2" id="KW-0732">Signal</keyword>
<feature type="domain" description="NIDO" evidence="3">
    <location>
        <begin position="139"/>
        <end position="289"/>
    </location>
</feature>
<reference evidence="4 5" key="1">
    <citation type="submission" date="2023-12" db="EMBL/GenBank/DDBJ databases">
        <title>the genome sequence of Hyalangium sp. s54d21.</title>
        <authorList>
            <person name="Zhang X."/>
        </authorList>
    </citation>
    <scope>NUCLEOTIDE SEQUENCE [LARGE SCALE GENOMIC DNA]</scope>
    <source>
        <strain evidence="5">s54d21</strain>
    </source>
</reference>
<dbReference type="Pfam" id="PF20597">
    <property type="entry name" value="pAdhesive_15"/>
    <property type="match status" value="1"/>
</dbReference>
<evidence type="ECO:0000256" key="2">
    <source>
        <dbReference type="SAM" id="SignalP"/>
    </source>
</evidence>
<dbReference type="RefSeq" id="WP_321546449.1">
    <property type="nucleotide sequence ID" value="NZ_JAXIVS010000004.1"/>
</dbReference>
<keyword evidence="1" id="KW-1015">Disulfide bond</keyword>
<dbReference type="InterPro" id="IPR051495">
    <property type="entry name" value="Epithelial_Barrier/Signaling"/>
</dbReference>
<dbReference type="PANTHER" id="PTHR13802:SF52">
    <property type="entry name" value="MUCIN-4"/>
    <property type="match status" value="1"/>
</dbReference>
<name>A0ABU5H2P8_9BACT</name>
<sequence>MKKHFISLLVGVAFAAAACSAQPSAEPAPEETKGESAPLVLASVNVDNKTRSSLTTKRSGLTTAAASAVVYDEQCFARALPANDDGSTANVALPFALNFFGQTYSEFFINNNGNVTFNAPMRTYTPFALTSTTPPIIAAFLADVDTRGSGSGLTTYSAGTFDFQGRPAFCVSWIDVGYYSAHTDKKNTFQLLLVDRTETGAGNFDIVLNYDTINWETGDASGGRGGFGGTSAGAGFSAGNGNPDAFYSFPGSLVHSGLLDLNTDTGLIHSSRNSPILGRYIFQVRNGTPDVTPPVTTATIFPASPDANGEYHAPVSITLNATDDDSGVASITYALSGATTGGATVAGDEAHVPVIAAYGTTTVTFYAVDVAGNVEELQTLTITITPEDVPCTAVDLNDYNLFLAADYTNGHDVQGKVAAGGNVSMDGFAVGAGLQESDTQNVFVVGGDLTMRNGAVFGDTFYGNSVDLDGTVTFPRGTLAQGTPIDFTARFSELNSLSTDLGGRAANGTTRIEPWGGIFLEGTASDLNIFEVQASDIANAKYFSISVPFGSFVVVNFRGAAFTFTGFGHGYSGVDQTGILFNFPEATSINAFGYGFWGTVLAPQAAITFDNGSWDGGIYAYSLSGTAEGHINPLRDYEFCTGNNY</sequence>
<dbReference type="Proteomes" id="UP001291309">
    <property type="component" value="Unassembled WGS sequence"/>
</dbReference>
<feature type="signal peptide" evidence="2">
    <location>
        <begin position="1"/>
        <end position="21"/>
    </location>
</feature>
<evidence type="ECO:0000313" key="5">
    <source>
        <dbReference type="Proteomes" id="UP001291309"/>
    </source>
</evidence>
<dbReference type="NCBIfam" id="TIGR04215">
    <property type="entry name" value="choice_anch_A"/>
    <property type="match status" value="1"/>
</dbReference>
<dbReference type="InterPro" id="IPR026588">
    <property type="entry name" value="Choice_anch_A"/>
</dbReference>
<dbReference type="InterPro" id="IPR003886">
    <property type="entry name" value="NIDO_dom"/>
</dbReference>
<evidence type="ECO:0000259" key="3">
    <source>
        <dbReference type="SMART" id="SM00539"/>
    </source>
</evidence>
<accession>A0ABU5H2P8</accession>
<keyword evidence="5" id="KW-1185">Reference proteome</keyword>
<proteinExistence type="predicted"/>
<dbReference type="Gene3D" id="3.30.1920.20">
    <property type="match status" value="1"/>
</dbReference>
<feature type="chain" id="PRO_5046040539" evidence="2">
    <location>
        <begin position="22"/>
        <end position="645"/>
    </location>
</feature>
<dbReference type="InterPro" id="IPR058094">
    <property type="entry name" value="Ig-like_OmpL47-like"/>
</dbReference>
<evidence type="ECO:0000256" key="1">
    <source>
        <dbReference type="ARBA" id="ARBA00023157"/>
    </source>
</evidence>
<gene>
    <name evidence="4" type="ORF">SYV04_15080</name>
</gene>
<dbReference type="SMART" id="SM00539">
    <property type="entry name" value="NIDO"/>
    <property type="match status" value="1"/>
</dbReference>
<comment type="caution">
    <text evidence="4">The sequence shown here is derived from an EMBL/GenBank/DDBJ whole genome shotgun (WGS) entry which is preliminary data.</text>
</comment>
<protein>
    <submittedName>
        <fullName evidence="4">Choice-of-anchor A family protein</fullName>
    </submittedName>
</protein>
<dbReference type="PANTHER" id="PTHR13802">
    <property type="entry name" value="MUCIN 4-RELATED"/>
    <property type="match status" value="1"/>
</dbReference>
<organism evidence="4 5">
    <name type="scientific">Hyalangium rubrum</name>
    <dbReference type="NCBI Taxonomy" id="3103134"/>
    <lineage>
        <taxon>Bacteria</taxon>
        <taxon>Pseudomonadati</taxon>
        <taxon>Myxococcota</taxon>
        <taxon>Myxococcia</taxon>
        <taxon>Myxococcales</taxon>
        <taxon>Cystobacterineae</taxon>
        <taxon>Archangiaceae</taxon>
        <taxon>Hyalangium</taxon>
    </lineage>
</organism>
<evidence type="ECO:0000313" key="4">
    <source>
        <dbReference type="EMBL" id="MDY7227736.1"/>
    </source>
</evidence>
<dbReference type="EMBL" id="JAXIVS010000004">
    <property type="protein sequence ID" value="MDY7227736.1"/>
    <property type="molecule type" value="Genomic_DNA"/>
</dbReference>
<dbReference type="PROSITE" id="PS51257">
    <property type="entry name" value="PROKAR_LIPOPROTEIN"/>
    <property type="match status" value="1"/>
</dbReference>
<dbReference type="NCBIfam" id="NF047446">
    <property type="entry name" value="barrel_OmpL47"/>
    <property type="match status" value="1"/>
</dbReference>
<dbReference type="Pfam" id="PF06119">
    <property type="entry name" value="NIDO"/>
    <property type="match status" value="1"/>
</dbReference>